<organism evidence="6 7">
    <name type="scientific">Catellatospora coxensis</name>
    <dbReference type="NCBI Taxonomy" id="310354"/>
    <lineage>
        <taxon>Bacteria</taxon>
        <taxon>Bacillati</taxon>
        <taxon>Actinomycetota</taxon>
        <taxon>Actinomycetes</taxon>
        <taxon>Micromonosporales</taxon>
        <taxon>Micromonosporaceae</taxon>
        <taxon>Catellatospora</taxon>
    </lineage>
</organism>
<keyword evidence="3 4" id="KW-0378">Hydrolase</keyword>
<protein>
    <recommendedName>
        <fullName evidence="5">Nudix hydrolase domain-containing protein</fullName>
    </recommendedName>
</protein>
<evidence type="ECO:0000313" key="6">
    <source>
        <dbReference type="EMBL" id="GIG04157.1"/>
    </source>
</evidence>
<dbReference type="Proteomes" id="UP000630887">
    <property type="component" value="Unassembled WGS sequence"/>
</dbReference>
<feature type="domain" description="Nudix hydrolase" evidence="5">
    <location>
        <begin position="46"/>
        <end position="171"/>
    </location>
</feature>
<evidence type="ECO:0000256" key="1">
    <source>
        <dbReference type="ARBA" id="ARBA00001946"/>
    </source>
</evidence>
<dbReference type="Gene3D" id="3.90.79.10">
    <property type="entry name" value="Nucleoside Triphosphate Pyrophosphohydrolase"/>
    <property type="match status" value="1"/>
</dbReference>
<evidence type="ECO:0000256" key="2">
    <source>
        <dbReference type="ARBA" id="ARBA00005582"/>
    </source>
</evidence>
<dbReference type="PANTHER" id="PTHR43046:SF16">
    <property type="entry name" value="ADP-RIBOSE PYROPHOSPHATASE YJHB-RELATED"/>
    <property type="match status" value="1"/>
</dbReference>
<dbReference type="InterPro" id="IPR020476">
    <property type="entry name" value="Nudix_hydrolase"/>
</dbReference>
<comment type="similarity">
    <text evidence="2 4">Belongs to the Nudix hydrolase family.</text>
</comment>
<evidence type="ECO:0000256" key="3">
    <source>
        <dbReference type="ARBA" id="ARBA00022801"/>
    </source>
</evidence>
<dbReference type="AlphaFoldDB" id="A0A8J3P596"/>
<comment type="caution">
    <text evidence="6">The sequence shown here is derived from an EMBL/GenBank/DDBJ whole genome shotgun (WGS) entry which is preliminary data.</text>
</comment>
<dbReference type="InterPro" id="IPR015797">
    <property type="entry name" value="NUDIX_hydrolase-like_dom_sf"/>
</dbReference>
<dbReference type="PROSITE" id="PS51462">
    <property type="entry name" value="NUDIX"/>
    <property type="match status" value="1"/>
</dbReference>
<dbReference type="GO" id="GO:0016787">
    <property type="term" value="F:hydrolase activity"/>
    <property type="evidence" value="ECO:0007669"/>
    <property type="project" value="UniProtKB-KW"/>
</dbReference>
<dbReference type="SUPFAM" id="SSF55811">
    <property type="entry name" value="Nudix"/>
    <property type="match status" value="1"/>
</dbReference>
<comment type="cofactor">
    <cofactor evidence="1">
        <name>Mg(2+)</name>
        <dbReference type="ChEBI" id="CHEBI:18420"/>
    </cofactor>
</comment>
<dbReference type="PANTHER" id="PTHR43046">
    <property type="entry name" value="GDP-MANNOSE MANNOSYL HYDROLASE"/>
    <property type="match status" value="1"/>
</dbReference>
<keyword evidence="7" id="KW-1185">Reference proteome</keyword>
<evidence type="ECO:0000256" key="4">
    <source>
        <dbReference type="RuleBase" id="RU003476"/>
    </source>
</evidence>
<dbReference type="PRINTS" id="PR00502">
    <property type="entry name" value="NUDIXFAMILY"/>
</dbReference>
<gene>
    <name evidence="6" type="ORF">Cco03nite_08570</name>
</gene>
<reference evidence="6 7" key="1">
    <citation type="submission" date="2021-01" db="EMBL/GenBank/DDBJ databases">
        <title>Whole genome shotgun sequence of Catellatospora coxensis NBRC 107359.</title>
        <authorList>
            <person name="Komaki H."/>
            <person name="Tamura T."/>
        </authorList>
    </citation>
    <scope>NUCLEOTIDE SEQUENCE [LARGE SCALE GENOMIC DNA]</scope>
    <source>
        <strain evidence="6 7">NBRC 107359</strain>
    </source>
</reference>
<name>A0A8J3P596_9ACTN</name>
<proteinExistence type="inferred from homology"/>
<sequence length="174" mass="19159">MSYPSTVIGSGFDQRVLDAVRSDLAAAVLEFDDARAWFDAAVRGPMEPLGAEVWVFDPARTRVVLVRHPWRAWVPPGGRVEPGETPREGAARELFEETGVRAELLDRPAAVAVRSFHPSLPVTLSFSYVAVAAASTPLVGEDGQQAAWKQLDHGWESSFPEDHARMRRLVTAWP</sequence>
<accession>A0A8J3P596</accession>
<dbReference type="EMBL" id="BONI01000005">
    <property type="protein sequence ID" value="GIG04157.1"/>
    <property type="molecule type" value="Genomic_DNA"/>
</dbReference>
<dbReference type="InterPro" id="IPR000086">
    <property type="entry name" value="NUDIX_hydrolase_dom"/>
</dbReference>
<evidence type="ECO:0000259" key="5">
    <source>
        <dbReference type="PROSITE" id="PS51462"/>
    </source>
</evidence>
<dbReference type="Pfam" id="PF00293">
    <property type="entry name" value="NUDIX"/>
    <property type="match status" value="1"/>
</dbReference>
<evidence type="ECO:0000313" key="7">
    <source>
        <dbReference type="Proteomes" id="UP000630887"/>
    </source>
</evidence>
<dbReference type="InterPro" id="IPR020084">
    <property type="entry name" value="NUDIX_hydrolase_CS"/>
</dbReference>
<dbReference type="PROSITE" id="PS00893">
    <property type="entry name" value="NUDIX_BOX"/>
    <property type="match status" value="1"/>
</dbReference>